<evidence type="ECO:0000256" key="5">
    <source>
        <dbReference type="SAM" id="MobiDB-lite"/>
    </source>
</evidence>
<dbReference type="SMART" id="SM00220">
    <property type="entry name" value="S_TKc"/>
    <property type="match status" value="1"/>
</dbReference>
<dbReference type="PANTHER" id="PTHR44329">
    <property type="entry name" value="SERINE/THREONINE-PROTEIN KINASE TNNI3K-RELATED"/>
    <property type="match status" value="1"/>
</dbReference>
<gene>
    <name evidence="7" type="ORF">BDP27DRAFT_1332795</name>
</gene>
<feature type="region of interest" description="Disordered" evidence="5">
    <location>
        <begin position="759"/>
        <end position="808"/>
    </location>
</feature>
<dbReference type="GO" id="GO:0006355">
    <property type="term" value="P:regulation of DNA-templated transcription"/>
    <property type="evidence" value="ECO:0007669"/>
    <property type="project" value="InterPro"/>
</dbReference>
<dbReference type="Gene3D" id="1.10.510.10">
    <property type="entry name" value="Transferase(Phosphotransferase) domain 1"/>
    <property type="match status" value="1"/>
</dbReference>
<evidence type="ECO:0000259" key="6">
    <source>
        <dbReference type="PROSITE" id="PS50011"/>
    </source>
</evidence>
<evidence type="ECO:0000256" key="3">
    <source>
        <dbReference type="ARBA" id="ARBA00023155"/>
    </source>
</evidence>
<evidence type="ECO:0000256" key="4">
    <source>
        <dbReference type="ARBA" id="ARBA00023242"/>
    </source>
</evidence>
<feature type="compositionally biased region" description="Polar residues" evidence="5">
    <location>
        <begin position="759"/>
        <end position="777"/>
    </location>
</feature>
<dbReference type="Pfam" id="PF00069">
    <property type="entry name" value="Pkinase"/>
    <property type="match status" value="1"/>
</dbReference>
<sequence length="808" mass="89239">MSGSLKKTQILSLVSLDHFDEKYLTPSDADEASFMIDTLQEELDRTRDQKNPPFRKSYMKALRHLNRLYGVLPPSMFLKDLECHGKHPVTDVWIGHLKEARVCIKVLRFFLQGSNRETLLKALSNEVLLWRQLKHPNILPFLGINTELFSPSFCIVSPWMYNGDIISYTQNYSTNLETKLKYTTQITQGLIYLHGLDPPVVHGDIKGANILLSDNHRCCLADFGLSVLDTKSMNPTHTATAQGSLRWLAPEFISPTPRPTQGSLTSRDIYALGCTVFELFTGCPPFSHHNLDISVAIEVLQGVRPVLPADIISNEIVLGSIRTLLDSCWSEKINIRPTVQSVLDLLAHTRNLLYFPRSDVAPLYLPPIQPDSTVQGTPNNLSAAAASTPAFNHNTVKQETPSMIASVNSGLSAISEDFPLPWAPSQAVPTSTLVHRPQRKREKLPKETLDILSSWLHNHRGHPYPNDEEKNQLCIATGLTKSADFELADQCELHCLWRRILPPGWSAAHSSTPVQRCDEQPGDSCQTCIHLNIECLGRGPKYPEWMDDKPAVEAYRAGIKAQLMRAGLIRGSRILKAGLTQVGIEPPVNSYQGSKDRTWGSGTAEGTIMLDTKQDDEVSEIVSDSVGLHKFNPPWTPITVPNDHSSLSSPSAFTQSDNKIISPQPKSIHPNQKFLDRPKATTPLSDLPSWATSQSWGADSDVFEAEKEHSSLEEDSVQYCAPSFGSHMTGTVFRAPSFGLPTTHSVFEYGWGHNLISGSTGRSSAQSTSNPLCTSAHPSPDVSPRGRYNRSPQLPSLGGMSSSVPVTN</sequence>
<comment type="caution">
    <text evidence="7">The sequence shown here is derived from an EMBL/GenBank/DDBJ whole genome shotgun (WGS) entry which is preliminary data.</text>
</comment>
<reference evidence="7" key="1">
    <citation type="submission" date="2020-11" db="EMBL/GenBank/DDBJ databases">
        <authorList>
            <consortium name="DOE Joint Genome Institute"/>
            <person name="Ahrendt S."/>
            <person name="Riley R."/>
            <person name="Andreopoulos W."/>
            <person name="Labutti K."/>
            <person name="Pangilinan J."/>
            <person name="Ruiz-Duenas F.J."/>
            <person name="Barrasa J.M."/>
            <person name="Sanchez-Garcia M."/>
            <person name="Camarero S."/>
            <person name="Miyauchi S."/>
            <person name="Serrano A."/>
            <person name="Linde D."/>
            <person name="Babiker R."/>
            <person name="Drula E."/>
            <person name="Ayuso-Fernandez I."/>
            <person name="Pacheco R."/>
            <person name="Padilla G."/>
            <person name="Ferreira P."/>
            <person name="Barriuso J."/>
            <person name="Kellner H."/>
            <person name="Castanera R."/>
            <person name="Alfaro M."/>
            <person name="Ramirez L."/>
            <person name="Pisabarro A.G."/>
            <person name="Kuo A."/>
            <person name="Tritt A."/>
            <person name="Lipzen A."/>
            <person name="He G."/>
            <person name="Yan M."/>
            <person name="Ng V."/>
            <person name="Cullen D."/>
            <person name="Martin F."/>
            <person name="Rosso M.-N."/>
            <person name="Henrissat B."/>
            <person name="Hibbett D."/>
            <person name="Martinez A.T."/>
            <person name="Grigoriev I.V."/>
        </authorList>
    </citation>
    <scope>NUCLEOTIDE SEQUENCE</scope>
    <source>
        <strain evidence="7">AH 40177</strain>
    </source>
</reference>
<dbReference type="InterPro" id="IPR008422">
    <property type="entry name" value="KN_HD"/>
</dbReference>
<dbReference type="OrthoDB" id="346907at2759"/>
<dbReference type="Pfam" id="PF05920">
    <property type="entry name" value="Homeobox_KN"/>
    <property type="match status" value="1"/>
</dbReference>
<keyword evidence="3" id="KW-0371">Homeobox</keyword>
<keyword evidence="7" id="KW-0418">Kinase</keyword>
<feature type="compositionally biased region" description="Polar residues" evidence="5">
    <location>
        <begin position="642"/>
        <end position="665"/>
    </location>
</feature>
<dbReference type="InterPro" id="IPR000719">
    <property type="entry name" value="Prot_kinase_dom"/>
</dbReference>
<keyword evidence="4" id="KW-0539">Nucleus</keyword>
<keyword evidence="2" id="KW-0238">DNA-binding</keyword>
<dbReference type="InterPro" id="IPR008271">
    <property type="entry name" value="Ser/Thr_kinase_AS"/>
</dbReference>
<dbReference type="EMBL" id="JADNRY010000112">
    <property type="protein sequence ID" value="KAF9064915.1"/>
    <property type="molecule type" value="Genomic_DNA"/>
</dbReference>
<dbReference type="GO" id="GO:0004674">
    <property type="term" value="F:protein serine/threonine kinase activity"/>
    <property type="evidence" value="ECO:0007669"/>
    <property type="project" value="TreeGrafter"/>
</dbReference>
<accession>A0A9P5PMV2</accession>
<dbReference type="InterPro" id="IPR009057">
    <property type="entry name" value="Homeodomain-like_sf"/>
</dbReference>
<evidence type="ECO:0000313" key="8">
    <source>
        <dbReference type="Proteomes" id="UP000772434"/>
    </source>
</evidence>
<feature type="compositionally biased region" description="Polar residues" evidence="5">
    <location>
        <begin position="790"/>
        <end position="808"/>
    </location>
</feature>
<dbReference type="GO" id="GO:0005524">
    <property type="term" value="F:ATP binding"/>
    <property type="evidence" value="ECO:0007669"/>
    <property type="project" value="InterPro"/>
</dbReference>
<feature type="non-terminal residue" evidence="7">
    <location>
        <position position="808"/>
    </location>
</feature>
<dbReference type="PROSITE" id="PS50011">
    <property type="entry name" value="PROTEIN_KINASE_DOM"/>
    <property type="match status" value="1"/>
</dbReference>
<evidence type="ECO:0000256" key="1">
    <source>
        <dbReference type="ARBA" id="ARBA00005800"/>
    </source>
</evidence>
<dbReference type="Gene3D" id="1.10.10.60">
    <property type="entry name" value="Homeodomain-like"/>
    <property type="match status" value="1"/>
</dbReference>
<feature type="domain" description="Protein kinase" evidence="6">
    <location>
        <begin position="78"/>
        <end position="351"/>
    </location>
</feature>
<dbReference type="SUPFAM" id="SSF46689">
    <property type="entry name" value="Homeodomain-like"/>
    <property type="match status" value="1"/>
</dbReference>
<proteinExistence type="inferred from homology"/>
<feature type="region of interest" description="Disordered" evidence="5">
    <location>
        <begin position="640"/>
        <end position="692"/>
    </location>
</feature>
<dbReference type="AlphaFoldDB" id="A0A9P5PMV2"/>
<dbReference type="SUPFAM" id="SSF56112">
    <property type="entry name" value="Protein kinase-like (PK-like)"/>
    <property type="match status" value="1"/>
</dbReference>
<dbReference type="CDD" id="cd00086">
    <property type="entry name" value="homeodomain"/>
    <property type="match status" value="1"/>
</dbReference>
<evidence type="ECO:0000256" key="2">
    <source>
        <dbReference type="ARBA" id="ARBA00023125"/>
    </source>
</evidence>
<protein>
    <submittedName>
        <fullName evidence="7">Kinase-like domain-containing protein</fullName>
    </submittedName>
</protein>
<organism evidence="7 8">
    <name type="scientific">Rhodocollybia butyracea</name>
    <dbReference type="NCBI Taxonomy" id="206335"/>
    <lineage>
        <taxon>Eukaryota</taxon>
        <taxon>Fungi</taxon>
        <taxon>Dikarya</taxon>
        <taxon>Basidiomycota</taxon>
        <taxon>Agaricomycotina</taxon>
        <taxon>Agaricomycetes</taxon>
        <taxon>Agaricomycetidae</taxon>
        <taxon>Agaricales</taxon>
        <taxon>Marasmiineae</taxon>
        <taxon>Omphalotaceae</taxon>
        <taxon>Rhodocollybia</taxon>
    </lineage>
</organism>
<comment type="similarity">
    <text evidence="1">Belongs to the TALE/M-ATYP homeobox family.</text>
</comment>
<name>A0A9P5PMV2_9AGAR</name>
<keyword evidence="7" id="KW-0808">Transferase</keyword>
<dbReference type="InterPro" id="IPR001356">
    <property type="entry name" value="HD"/>
</dbReference>
<dbReference type="GO" id="GO:0003677">
    <property type="term" value="F:DNA binding"/>
    <property type="evidence" value="ECO:0007669"/>
    <property type="project" value="UniProtKB-KW"/>
</dbReference>
<keyword evidence="8" id="KW-1185">Reference proteome</keyword>
<dbReference type="Proteomes" id="UP000772434">
    <property type="component" value="Unassembled WGS sequence"/>
</dbReference>
<dbReference type="PROSITE" id="PS00108">
    <property type="entry name" value="PROTEIN_KINASE_ST"/>
    <property type="match status" value="1"/>
</dbReference>
<dbReference type="InterPro" id="IPR051681">
    <property type="entry name" value="Ser/Thr_Kinases-Pseudokinases"/>
</dbReference>
<dbReference type="InterPro" id="IPR011009">
    <property type="entry name" value="Kinase-like_dom_sf"/>
</dbReference>
<evidence type="ECO:0000313" key="7">
    <source>
        <dbReference type="EMBL" id="KAF9064915.1"/>
    </source>
</evidence>